<keyword evidence="1" id="KW-0812">Transmembrane</keyword>
<dbReference type="InterPro" id="IPR034804">
    <property type="entry name" value="SQR/QFR_C/D"/>
</dbReference>
<keyword evidence="3" id="KW-1185">Reference proteome</keyword>
<dbReference type="HOGENOM" id="CLU_1737366_0_0_9"/>
<dbReference type="eggNOG" id="ENOG502ZAYB">
    <property type="taxonomic scope" value="Bacteria"/>
</dbReference>
<evidence type="ECO:0000256" key="1">
    <source>
        <dbReference type="SAM" id="Phobius"/>
    </source>
</evidence>
<feature type="transmembrane region" description="Helical" evidence="1">
    <location>
        <begin position="125"/>
        <end position="145"/>
    </location>
</feature>
<feature type="transmembrane region" description="Helical" evidence="1">
    <location>
        <begin position="54"/>
        <end position="72"/>
    </location>
</feature>
<protein>
    <recommendedName>
        <fullName evidence="4">Pilus assembly protein PilX</fullName>
    </recommendedName>
</protein>
<feature type="transmembrane region" description="Helical" evidence="1">
    <location>
        <begin position="92"/>
        <end position="113"/>
    </location>
</feature>
<keyword evidence="1" id="KW-0472">Membrane</keyword>
<organism evidence="2 3">
    <name type="scientific">Clostridium kluyveri (strain ATCC 8527 / DSM 555 / NBRC 12016 / NCIMB 10680 / K1)</name>
    <dbReference type="NCBI Taxonomy" id="431943"/>
    <lineage>
        <taxon>Bacteria</taxon>
        <taxon>Bacillati</taxon>
        <taxon>Bacillota</taxon>
        <taxon>Clostridia</taxon>
        <taxon>Eubacteriales</taxon>
        <taxon>Clostridiaceae</taxon>
        <taxon>Clostridium</taxon>
    </lineage>
</organism>
<accession>A5N690</accession>
<gene>
    <name evidence="2" type="ordered locus">CKL_0768</name>
</gene>
<evidence type="ECO:0000313" key="2">
    <source>
        <dbReference type="EMBL" id="EDK32821.1"/>
    </source>
</evidence>
<dbReference type="Proteomes" id="UP000002411">
    <property type="component" value="Chromosome"/>
</dbReference>
<name>A5N690_CLOK5</name>
<dbReference type="STRING" id="431943.CKL_0768"/>
<evidence type="ECO:0008006" key="4">
    <source>
        <dbReference type="Google" id="ProtNLM"/>
    </source>
</evidence>
<reference evidence="2 3" key="1">
    <citation type="journal article" date="2008" name="Proc. Natl. Acad. Sci. U.S.A.">
        <title>The genome of Clostridium kluyveri, a strict anaerobe with unique metabolic features.</title>
        <authorList>
            <person name="Seedorf H."/>
            <person name="Fricke W.F."/>
            <person name="Veith B."/>
            <person name="Brueggemann H."/>
            <person name="Liesegang H."/>
            <person name="Strittmatter A."/>
            <person name="Miethke M."/>
            <person name="Buckel W."/>
            <person name="Hinderberger J."/>
            <person name="Li F."/>
            <person name="Hagemeier C."/>
            <person name="Thauer R.K."/>
            <person name="Gottschalk G."/>
        </authorList>
    </citation>
    <scope>NUCLEOTIDE SEQUENCE [LARGE SCALE GENOMIC DNA]</scope>
    <source>
        <strain evidence="3">ATCC 8527 / DSM 555 / NCIMB 10680</strain>
    </source>
</reference>
<dbReference type="EMBL" id="CP000673">
    <property type="protein sequence ID" value="EDK32821.1"/>
    <property type="molecule type" value="Genomic_DNA"/>
</dbReference>
<dbReference type="GO" id="GO:0016020">
    <property type="term" value="C:membrane"/>
    <property type="evidence" value="ECO:0007669"/>
    <property type="project" value="InterPro"/>
</dbReference>
<sequence length="150" mass="17363">MLMDISTSGGKLLAWIGLALLIVHAVFGAVFTIQAVQSGKKSEKWYLKQNSRFWTRRFSGIAILILVFFHFGVYGETVNGTYELKEFTTFKFVTQILLIFALFVNIRPLLISLGLLQYKERKEDIFVVISVLLLFFTGAVLFYYIRWQFL</sequence>
<proteinExistence type="predicted"/>
<dbReference type="AlphaFoldDB" id="A5N690"/>
<dbReference type="SUPFAM" id="SSF81343">
    <property type="entry name" value="Fumarate reductase respiratory complex transmembrane subunits"/>
    <property type="match status" value="1"/>
</dbReference>
<evidence type="ECO:0000313" key="3">
    <source>
        <dbReference type="Proteomes" id="UP000002411"/>
    </source>
</evidence>
<dbReference type="KEGG" id="ckl:CKL_0768"/>
<feature type="transmembrane region" description="Helical" evidence="1">
    <location>
        <begin position="12"/>
        <end position="33"/>
    </location>
</feature>
<keyword evidence="1" id="KW-1133">Transmembrane helix</keyword>